<evidence type="ECO:0000256" key="1">
    <source>
        <dbReference type="SAM" id="SignalP"/>
    </source>
</evidence>
<evidence type="ECO:0000259" key="2">
    <source>
        <dbReference type="Pfam" id="PF21347"/>
    </source>
</evidence>
<evidence type="ECO:0000313" key="4">
    <source>
        <dbReference type="Proteomes" id="UP000183209"/>
    </source>
</evidence>
<feature type="chain" id="PRO_5010213384" description="DUF3108 domain-containing protein" evidence="1">
    <location>
        <begin position="24"/>
        <end position="235"/>
    </location>
</feature>
<protein>
    <recommendedName>
        <fullName evidence="2">DUF3108 domain-containing protein</fullName>
    </recommendedName>
</protein>
<evidence type="ECO:0000313" key="3">
    <source>
        <dbReference type="EMBL" id="SFS92987.1"/>
    </source>
</evidence>
<dbReference type="Pfam" id="PF21347">
    <property type="entry name" value="DUF3108_like"/>
    <property type="match status" value="1"/>
</dbReference>
<accession>A0A1I6TVF7</accession>
<feature type="signal peptide" evidence="1">
    <location>
        <begin position="1"/>
        <end position="23"/>
    </location>
</feature>
<dbReference type="Proteomes" id="UP000183209">
    <property type="component" value="Unassembled WGS sequence"/>
</dbReference>
<dbReference type="Gene3D" id="2.40.360.20">
    <property type="match status" value="1"/>
</dbReference>
<sequence length="235" mass="26106">MKKYIKGIALIGLLIGSYSLSLAQDCEGYYPMTEGIQFETKNYDKKNRLKSTNQHVVKEVFEKDGQTIAVVHTITTDDKGEELINTQYEVVCEGGNITVNTLKILKEKLTATLSENDSDAEANVTGTNSVMPNNMRVGQELPDSTMEMEIMAGSVKMDFGVKSFNKKVVAEETINVPAGTYDCMVVTEHTETKMMITKKTTSKLWYAKGVGLVKQEEYNKKGDLVGLTVLTNFKD</sequence>
<feature type="domain" description="DUF3108" evidence="2">
    <location>
        <begin position="33"/>
        <end position="230"/>
    </location>
</feature>
<gene>
    <name evidence="3" type="ORF">SAMN04487906_2164</name>
</gene>
<dbReference type="RefSeq" id="WP_074978774.1">
    <property type="nucleotide sequence ID" value="NZ_FPAG01000006.1"/>
</dbReference>
<keyword evidence="1" id="KW-0732">Signal</keyword>
<organism evidence="3 4">
    <name type="scientific">Zhouia amylolytica</name>
    <dbReference type="NCBI Taxonomy" id="376730"/>
    <lineage>
        <taxon>Bacteria</taxon>
        <taxon>Pseudomonadati</taxon>
        <taxon>Bacteroidota</taxon>
        <taxon>Flavobacteriia</taxon>
        <taxon>Flavobacteriales</taxon>
        <taxon>Flavobacteriaceae</taxon>
        <taxon>Zhouia</taxon>
    </lineage>
</organism>
<dbReference type="EMBL" id="FPAG01000006">
    <property type="protein sequence ID" value="SFS92987.1"/>
    <property type="molecule type" value="Genomic_DNA"/>
</dbReference>
<name>A0A1I6TVF7_9FLAO</name>
<proteinExistence type="predicted"/>
<reference evidence="3 4" key="1">
    <citation type="submission" date="2016-10" db="EMBL/GenBank/DDBJ databases">
        <authorList>
            <person name="de Groot N.N."/>
        </authorList>
    </citation>
    <scope>NUCLEOTIDE SEQUENCE [LARGE SCALE GENOMIC DNA]</scope>
    <source>
        <strain evidence="3 4">CGMCC 1.6114</strain>
    </source>
</reference>
<dbReference type="OrthoDB" id="665223at2"/>
<dbReference type="AlphaFoldDB" id="A0A1I6TVF7"/>
<dbReference type="InterPro" id="IPR049279">
    <property type="entry name" value="DUF3108-like"/>
</dbReference>